<dbReference type="EMBL" id="AK376448">
    <property type="protein sequence ID" value="BAK07643.1"/>
    <property type="molecule type" value="mRNA"/>
</dbReference>
<accession>F2EJX1</accession>
<protein>
    <submittedName>
        <fullName evidence="1">Predicted protein</fullName>
    </submittedName>
</protein>
<evidence type="ECO:0000313" key="1">
    <source>
        <dbReference type="EMBL" id="BAK07643.1"/>
    </source>
</evidence>
<organism evidence="1">
    <name type="scientific">Hordeum vulgare subsp. vulgare</name>
    <name type="common">Domesticated barley</name>
    <dbReference type="NCBI Taxonomy" id="112509"/>
    <lineage>
        <taxon>Eukaryota</taxon>
        <taxon>Viridiplantae</taxon>
        <taxon>Streptophyta</taxon>
        <taxon>Embryophyta</taxon>
        <taxon>Tracheophyta</taxon>
        <taxon>Spermatophyta</taxon>
        <taxon>Magnoliopsida</taxon>
        <taxon>Liliopsida</taxon>
        <taxon>Poales</taxon>
        <taxon>Poaceae</taxon>
        <taxon>BOP clade</taxon>
        <taxon>Pooideae</taxon>
        <taxon>Triticodae</taxon>
        <taxon>Triticeae</taxon>
        <taxon>Hordeinae</taxon>
        <taxon>Hordeum</taxon>
    </lineage>
</organism>
<dbReference type="AlphaFoldDB" id="F2EJX1"/>
<reference evidence="1" key="1">
    <citation type="journal article" date="2011" name="Plant Physiol.">
        <title>Comprehensive sequence analysis of 24,783 barley full-length cDNAs derived from 12 clone libraries.</title>
        <authorList>
            <person name="Matsumoto T."/>
            <person name="Tanaka T."/>
            <person name="Sakai H."/>
            <person name="Amano N."/>
            <person name="Kanamori H."/>
            <person name="Kurita K."/>
            <person name="Kikuta A."/>
            <person name="Kamiya K."/>
            <person name="Yamamoto M."/>
            <person name="Ikawa H."/>
            <person name="Fujii N."/>
            <person name="Hori K."/>
            <person name="Itoh T."/>
            <person name="Sato K."/>
        </authorList>
    </citation>
    <scope>NUCLEOTIDE SEQUENCE</scope>
    <source>
        <tissue evidence="1">Flower</tissue>
    </source>
</reference>
<name>F2EJX1_HORVV</name>
<sequence>MSPCYVSDVGGAGACVLLILLLSSSKTFMLSASKPPANCAMTNVIVYLMNTEGKSDALEKQELPVGLFVRALQRVELRRDPLHVLPCQLN</sequence>
<proteinExistence type="evidence at transcript level"/>